<dbReference type="GO" id="GO:0019915">
    <property type="term" value="P:lipid storage"/>
    <property type="evidence" value="ECO:0007669"/>
    <property type="project" value="UniProtKB-ARBA"/>
</dbReference>
<dbReference type="Proteomes" id="UP000582659">
    <property type="component" value="Unassembled WGS sequence"/>
</dbReference>
<dbReference type="PANTHER" id="PTHR23310">
    <property type="entry name" value="ACYL-COA-BINDING PROTEIN, ACBP"/>
    <property type="match status" value="1"/>
</dbReference>
<evidence type="ECO:0000259" key="3">
    <source>
        <dbReference type="PROSITE" id="PS51228"/>
    </source>
</evidence>
<dbReference type="OrthoDB" id="71307at2759"/>
<keyword evidence="1" id="KW-0446">Lipid-binding</keyword>
<dbReference type="Proteomes" id="UP000659654">
    <property type="component" value="Unassembled WGS sequence"/>
</dbReference>
<dbReference type="PRINTS" id="PR00689">
    <property type="entry name" value="ACOABINDINGP"/>
</dbReference>
<dbReference type="GO" id="GO:0006631">
    <property type="term" value="P:fatty acid metabolic process"/>
    <property type="evidence" value="ECO:0007669"/>
    <property type="project" value="TreeGrafter"/>
</dbReference>
<reference evidence="4" key="1">
    <citation type="submission" date="2020-09" db="EMBL/GenBank/DDBJ databases">
        <authorList>
            <person name="Kikuchi T."/>
        </authorList>
    </citation>
    <scope>NUCLEOTIDE SEQUENCE</scope>
    <source>
        <strain evidence="4">Ka4C1</strain>
    </source>
</reference>
<dbReference type="AlphaFoldDB" id="A0A7I8X173"/>
<dbReference type="FunFam" id="1.20.80.10:FF:000010">
    <property type="entry name" value="Acyl-CoA-binding domain-containing protein 5"/>
    <property type="match status" value="1"/>
</dbReference>
<evidence type="ECO:0000256" key="2">
    <source>
        <dbReference type="ARBA" id="ARBA00059808"/>
    </source>
</evidence>
<comment type="caution">
    <text evidence="4">The sequence shown here is derived from an EMBL/GenBank/DDBJ whole genome shotgun (WGS) entry which is preliminary data.</text>
</comment>
<dbReference type="PROSITE" id="PS51228">
    <property type="entry name" value="ACB_2"/>
    <property type="match status" value="1"/>
</dbReference>
<dbReference type="InterPro" id="IPR014352">
    <property type="entry name" value="FERM/acyl-CoA-bd_prot_sf"/>
</dbReference>
<dbReference type="GO" id="GO:0005737">
    <property type="term" value="C:cytoplasm"/>
    <property type="evidence" value="ECO:0007669"/>
    <property type="project" value="TreeGrafter"/>
</dbReference>
<name>A0A7I8X173_BURXY</name>
<sequence>MASLDERFEAAVKIVQNLPKNGPVSTTNDQKLEFYSLFKQATIGDVNTERPGFFSLVEKAKWDAWKAREGLSKEDAKEKYIEVLLLMFDKIGEVVNIKEWVNGPDLDPSVKDNLIILGKDL</sequence>
<evidence type="ECO:0000313" key="5">
    <source>
        <dbReference type="Proteomes" id="UP000659654"/>
    </source>
</evidence>
<accession>A0A7I8X173</accession>
<comment type="function">
    <text evidence="2">Binds medium- and long-chain acyl-CoA esters with very high affinity and may function as an intracellular carrier of acyl-CoA esters.</text>
</comment>
<dbReference type="InterPro" id="IPR000582">
    <property type="entry name" value="Acyl-CoA-binding_protein"/>
</dbReference>
<dbReference type="EMBL" id="CAJFCV020000006">
    <property type="protein sequence ID" value="CAG9130281.1"/>
    <property type="molecule type" value="Genomic_DNA"/>
</dbReference>
<dbReference type="SMR" id="A0A7I8X173"/>
<dbReference type="EMBL" id="CAJFDI010000006">
    <property type="protein sequence ID" value="CAD5234475.1"/>
    <property type="molecule type" value="Genomic_DNA"/>
</dbReference>
<dbReference type="GO" id="GO:0000062">
    <property type="term" value="F:fatty-acyl-CoA binding"/>
    <property type="evidence" value="ECO:0007669"/>
    <property type="project" value="InterPro"/>
</dbReference>
<gene>
    <name evidence="4" type="ORF">BXYJ_LOCUS14566</name>
</gene>
<organism evidence="4 5">
    <name type="scientific">Bursaphelenchus xylophilus</name>
    <name type="common">Pinewood nematode worm</name>
    <name type="synonym">Aphelenchoides xylophilus</name>
    <dbReference type="NCBI Taxonomy" id="6326"/>
    <lineage>
        <taxon>Eukaryota</taxon>
        <taxon>Metazoa</taxon>
        <taxon>Ecdysozoa</taxon>
        <taxon>Nematoda</taxon>
        <taxon>Chromadorea</taxon>
        <taxon>Rhabditida</taxon>
        <taxon>Tylenchina</taxon>
        <taxon>Tylenchomorpha</taxon>
        <taxon>Aphelenchoidea</taxon>
        <taxon>Aphelenchoididae</taxon>
        <taxon>Bursaphelenchus</taxon>
    </lineage>
</organism>
<dbReference type="Pfam" id="PF00887">
    <property type="entry name" value="ACBP"/>
    <property type="match status" value="1"/>
</dbReference>
<evidence type="ECO:0000313" key="4">
    <source>
        <dbReference type="EMBL" id="CAD5234475.1"/>
    </source>
</evidence>
<dbReference type="SUPFAM" id="SSF47027">
    <property type="entry name" value="Acyl-CoA binding protein"/>
    <property type="match status" value="1"/>
</dbReference>
<dbReference type="Gene3D" id="1.20.80.10">
    <property type="match status" value="1"/>
</dbReference>
<dbReference type="InterPro" id="IPR022408">
    <property type="entry name" value="Acyl-CoA-binding_prot_CS"/>
</dbReference>
<dbReference type="PROSITE" id="PS00880">
    <property type="entry name" value="ACB_1"/>
    <property type="match status" value="1"/>
</dbReference>
<keyword evidence="5" id="KW-1185">Reference proteome</keyword>
<evidence type="ECO:0000256" key="1">
    <source>
        <dbReference type="ARBA" id="ARBA00023121"/>
    </source>
</evidence>
<proteinExistence type="predicted"/>
<feature type="domain" description="ACB" evidence="3">
    <location>
        <begin position="4"/>
        <end position="93"/>
    </location>
</feature>
<dbReference type="PANTHER" id="PTHR23310:SF120">
    <property type="entry name" value="ACYL-COA-BINDING PROTEIN HOMOLOG 3"/>
    <property type="match status" value="1"/>
</dbReference>
<dbReference type="InterPro" id="IPR035984">
    <property type="entry name" value="Acyl-CoA-binding_sf"/>
</dbReference>
<protein>
    <submittedName>
        <fullName evidence="4">(pine wood nematode) hypothetical protein</fullName>
    </submittedName>
</protein>